<keyword evidence="4" id="KW-0378">Hydrolase</keyword>
<evidence type="ECO:0000259" key="7">
    <source>
        <dbReference type="SMART" id="SM00014"/>
    </source>
</evidence>
<dbReference type="SMART" id="SM00014">
    <property type="entry name" value="acidPPc"/>
    <property type="match status" value="1"/>
</dbReference>
<dbReference type="PANTHER" id="PTHR14969:SF62">
    <property type="entry name" value="DECAPRENYLPHOSPHORYL-5-PHOSPHORIBOSE PHOSPHATASE RV3807C-RELATED"/>
    <property type="match status" value="1"/>
</dbReference>
<dbReference type="Pfam" id="PF01569">
    <property type="entry name" value="PAP2"/>
    <property type="match status" value="1"/>
</dbReference>
<organism evidence="8">
    <name type="scientific">candidate division WOR-3 bacterium</name>
    <dbReference type="NCBI Taxonomy" id="2052148"/>
    <lineage>
        <taxon>Bacteria</taxon>
        <taxon>Bacteria division WOR-3</taxon>
    </lineage>
</organism>
<gene>
    <name evidence="8" type="ORF">ENX07_01515</name>
</gene>
<keyword evidence="6" id="KW-0472">Membrane</keyword>
<dbReference type="Gene3D" id="1.20.144.10">
    <property type="entry name" value="Phosphatidic acid phosphatase type 2/haloperoxidase"/>
    <property type="match status" value="1"/>
</dbReference>
<dbReference type="AlphaFoldDB" id="A0A7C3Z138"/>
<evidence type="ECO:0000256" key="6">
    <source>
        <dbReference type="ARBA" id="ARBA00023136"/>
    </source>
</evidence>
<comment type="caution">
    <text evidence="8">The sequence shown here is derived from an EMBL/GenBank/DDBJ whole genome shotgun (WGS) entry which is preliminary data.</text>
</comment>
<name>A0A7C3Z138_UNCW3</name>
<keyword evidence="3" id="KW-0812">Transmembrane</keyword>
<evidence type="ECO:0000256" key="2">
    <source>
        <dbReference type="ARBA" id="ARBA00022475"/>
    </source>
</evidence>
<dbReference type="GO" id="GO:0016787">
    <property type="term" value="F:hydrolase activity"/>
    <property type="evidence" value="ECO:0007669"/>
    <property type="project" value="UniProtKB-KW"/>
</dbReference>
<keyword evidence="5" id="KW-1133">Transmembrane helix</keyword>
<evidence type="ECO:0000256" key="3">
    <source>
        <dbReference type="ARBA" id="ARBA00022692"/>
    </source>
</evidence>
<reference evidence="8" key="1">
    <citation type="journal article" date="2020" name="mSystems">
        <title>Genome- and Community-Level Interaction Insights into Carbon Utilization and Element Cycling Functions of Hydrothermarchaeota in Hydrothermal Sediment.</title>
        <authorList>
            <person name="Zhou Z."/>
            <person name="Liu Y."/>
            <person name="Xu W."/>
            <person name="Pan J."/>
            <person name="Luo Z.H."/>
            <person name="Li M."/>
        </authorList>
    </citation>
    <scope>NUCLEOTIDE SEQUENCE [LARGE SCALE GENOMIC DNA]</scope>
    <source>
        <strain evidence="8">SpSt-906</strain>
    </source>
</reference>
<sequence>MVLLFLFFNLDTEIFHYIHSDLKSPVLDHLNAGIEVLSTQSSLFTAHFFLFSLGKKRERDIGKIALLSTTSVAFLSTSIKTLSNRQRPKRESSRWDSSFPSTHSAQSMSLAVIYSEKYPKLKLPLYTLSFLVGFSRVYSGEHYPSDVLFGWLLGYLTGKVFLRYEEKILRIIDRKN</sequence>
<keyword evidence="2" id="KW-1003">Cell membrane</keyword>
<evidence type="ECO:0000313" key="8">
    <source>
        <dbReference type="EMBL" id="HGE98740.1"/>
    </source>
</evidence>
<proteinExistence type="predicted"/>
<dbReference type="SUPFAM" id="SSF48317">
    <property type="entry name" value="Acid phosphatase/Vanadium-dependent haloperoxidase"/>
    <property type="match status" value="1"/>
</dbReference>
<dbReference type="InterPro" id="IPR000326">
    <property type="entry name" value="PAP2/HPO"/>
</dbReference>
<dbReference type="PANTHER" id="PTHR14969">
    <property type="entry name" value="SPHINGOSINE-1-PHOSPHATE PHOSPHOHYDROLASE"/>
    <property type="match status" value="1"/>
</dbReference>
<evidence type="ECO:0000256" key="4">
    <source>
        <dbReference type="ARBA" id="ARBA00022801"/>
    </source>
</evidence>
<evidence type="ECO:0000256" key="5">
    <source>
        <dbReference type="ARBA" id="ARBA00022989"/>
    </source>
</evidence>
<dbReference type="InterPro" id="IPR036938">
    <property type="entry name" value="PAP2/HPO_sf"/>
</dbReference>
<dbReference type="GO" id="GO:0005886">
    <property type="term" value="C:plasma membrane"/>
    <property type="evidence" value="ECO:0007669"/>
    <property type="project" value="UniProtKB-SubCell"/>
</dbReference>
<evidence type="ECO:0000256" key="1">
    <source>
        <dbReference type="ARBA" id="ARBA00004651"/>
    </source>
</evidence>
<feature type="domain" description="Phosphatidic acid phosphatase type 2/haloperoxidase" evidence="7">
    <location>
        <begin position="61"/>
        <end position="162"/>
    </location>
</feature>
<accession>A0A7C3Z138</accession>
<protein>
    <submittedName>
        <fullName evidence="8">Phosphatase PAP2 family protein</fullName>
    </submittedName>
</protein>
<dbReference type="EMBL" id="DTMQ01000011">
    <property type="protein sequence ID" value="HGE98740.1"/>
    <property type="molecule type" value="Genomic_DNA"/>
</dbReference>
<comment type="subcellular location">
    <subcellularLocation>
        <location evidence="1">Cell membrane</location>
        <topology evidence="1">Multi-pass membrane protein</topology>
    </subcellularLocation>
</comment>